<dbReference type="PANTHER" id="PTHR43095:SF5">
    <property type="entry name" value="XYLULOSE KINASE"/>
    <property type="match status" value="1"/>
</dbReference>
<sequence length="464" mass="51671">MTTHFGENREVEQNPTEWWQAVKKIAQTWWNDLSIDPKQVSMISFSGQMEDVIPVSKNNQKHRAILYSDTRAKGEAVFLHEKFPELTKKTGNSIKPSSPIAKLLWLEKYKKNLYEDTLCFLFNAKDFIIYQLTNKFVTDPIAGATTGMMNLLERQWVWDLLEKIGIDLDKLPNLCQPEEIVGYVSAHASAETGFSESTPVLCGSGDAGASTIGAGAVKEGDSYFYIGTTGWVAVVKEQEDLESSMNGVFHLAHLPQKSTITIAPLLNVGNVHHWAVETFIGSAESDASFVAYEELINDASPGSNGVLFLPYLNGERNPISDSEARGAFWGIGPNTKKSDFTRAVIEGICFSLKQLIELLDIDESKSITLIGGGAKSASWCQILADCIGVPVRVPAESEFMPAIGAASSGFIRLGWVKDYQEFSDRFITTNDAKVYRPDDENYNLYQIMYQQYVKLYPSLTEIYR</sequence>
<comment type="caution">
    <text evidence="7">The sequence shown here is derived from an EMBL/GenBank/DDBJ whole genome shotgun (WGS) entry which is preliminary data.</text>
</comment>
<evidence type="ECO:0000256" key="2">
    <source>
        <dbReference type="ARBA" id="ARBA00022679"/>
    </source>
</evidence>
<name>A0ABS2N6G9_9BACI</name>
<dbReference type="Pfam" id="PF00370">
    <property type="entry name" value="FGGY_N"/>
    <property type="match status" value="1"/>
</dbReference>
<keyword evidence="2 4" id="KW-0808">Transferase</keyword>
<dbReference type="PROSITE" id="PS00445">
    <property type="entry name" value="FGGY_KINASES_2"/>
    <property type="match status" value="1"/>
</dbReference>
<dbReference type="InterPro" id="IPR018485">
    <property type="entry name" value="FGGY_C"/>
</dbReference>
<comment type="similarity">
    <text evidence="1 4">Belongs to the FGGY kinase family.</text>
</comment>
<dbReference type="InterPro" id="IPR043129">
    <property type="entry name" value="ATPase_NBD"/>
</dbReference>
<evidence type="ECO:0000313" key="8">
    <source>
        <dbReference type="Proteomes" id="UP001296943"/>
    </source>
</evidence>
<dbReference type="GO" id="GO:0004856">
    <property type="term" value="F:D-xylulokinase activity"/>
    <property type="evidence" value="ECO:0007669"/>
    <property type="project" value="UniProtKB-EC"/>
</dbReference>
<dbReference type="InterPro" id="IPR018484">
    <property type="entry name" value="FGGY_N"/>
</dbReference>
<dbReference type="InterPro" id="IPR050406">
    <property type="entry name" value="FGGY_Carb_Kinase"/>
</dbReference>
<evidence type="ECO:0000259" key="5">
    <source>
        <dbReference type="Pfam" id="PF00370"/>
    </source>
</evidence>
<gene>
    <name evidence="7" type="ORF">JOC48_004333</name>
</gene>
<keyword evidence="8" id="KW-1185">Reference proteome</keyword>
<dbReference type="PANTHER" id="PTHR43095">
    <property type="entry name" value="SUGAR KINASE"/>
    <property type="match status" value="1"/>
</dbReference>
<keyword evidence="3 4" id="KW-0418">Kinase</keyword>
<dbReference type="SUPFAM" id="SSF53067">
    <property type="entry name" value="Actin-like ATPase domain"/>
    <property type="match status" value="2"/>
</dbReference>
<evidence type="ECO:0000259" key="6">
    <source>
        <dbReference type="Pfam" id="PF02782"/>
    </source>
</evidence>
<organism evidence="7 8">
    <name type="scientific">Aquibacillus albus</name>
    <dbReference type="NCBI Taxonomy" id="1168171"/>
    <lineage>
        <taxon>Bacteria</taxon>
        <taxon>Bacillati</taxon>
        <taxon>Bacillota</taxon>
        <taxon>Bacilli</taxon>
        <taxon>Bacillales</taxon>
        <taxon>Bacillaceae</taxon>
        <taxon>Aquibacillus</taxon>
    </lineage>
</organism>
<dbReference type="CDD" id="cd07805">
    <property type="entry name" value="ASKHA_NBD_FGGY_CvXK-like"/>
    <property type="match status" value="1"/>
</dbReference>
<protein>
    <submittedName>
        <fullName evidence="7">Xylulokinase</fullName>
        <ecNumber evidence="7">2.7.1.17</ecNumber>
    </submittedName>
</protein>
<feature type="domain" description="Carbohydrate kinase FGGY N-terminal" evidence="5">
    <location>
        <begin position="2"/>
        <end position="213"/>
    </location>
</feature>
<dbReference type="Gene3D" id="3.30.420.40">
    <property type="match status" value="2"/>
</dbReference>
<dbReference type="Pfam" id="PF02782">
    <property type="entry name" value="FGGY_C"/>
    <property type="match status" value="1"/>
</dbReference>
<dbReference type="PIRSF" id="PIRSF000538">
    <property type="entry name" value="GlpK"/>
    <property type="match status" value="1"/>
</dbReference>
<proteinExistence type="inferred from homology"/>
<dbReference type="EMBL" id="JAFBDR010000049">
    <property type="protein sequence ID" value="MBM7573730.1"/>
    <property type="molecule type" value="Genomic_DNA"/>
</dbReference>
<evidence type="ECO:0000256" key="3">
    <source>
        <dbReference type="ARBA" id="ARBA00022777"/>
    </source>
</evidence>
<dbReference type="InterPro" id="IPR018483">
    <property type="entry name" value="Carb_kinase_FGGY_CS"/>
</dbReference>
<dbReference type="Proteomes" id="UP001296943">
    <property type="component" value="Unassembled WGS sequence"/>
</dbReference>
<evidence type="ECO:0000256" key="4">
    <source>
        <dbReference type="RuleBase" id="RU003733"/>
    </source>
</evidence>
<evidence type="ECO:0000256" key="1">
    <source>
        <dbReference type="ARBA" id="ARBA00009156"/>
    </source>
</evidence>
<dbReference type="EC" id="2.7.1.17" evidence="7"/>
<accession>A0ABS2N6G9</accession>
<dbReference type="InterPro" id="IPR000577">
    <property type="entry name" value="Carb_kinase_FGGY"/>
</dbReference>
<evidence type="ECO:0000313" key="7">
    <source>
        <dbReference type="EMBL" id="MBM7573730.1"/>
    </source>
</evidence>
<reference evidence="7 8" key="1">
    <citation type="submission" date="2021-01" db="EMBL/GenBank/DDBJ databases">
        <title>Genomic Encyclopedia of Type Strains, Phase IV (KMG-IV): sequencing the most valuable type-strain genomes for metagenomic binning, comparative biology and taxonomic classification.</title>
        <authorList>
            <person name="Goeker M."/>
        </authorList>
    </citation>
    <scope>NUCLEOTIDE SEQUENCE [LARGE SCALE GENOMIC DNA]</scope>
    <source>
        <strain evidence="7 8">DSM 23711</strain>
    </source>
</reference>
<feature type="domain" description="Carbohydrate kinase FGGY C-terminal" evidence="6">
    <location>
        <begin position="265"/>
        <end position="409"/>
    </location>
</feature>